<dbReference type="OrthoDB" id="10016430at2"/>
<name>A0A2G1MDT6_9RHOB</name>
<dbReference type="AlphaFoldDB" id="A0A2G1MDT6"/>
<sequence length="120" mass="13690">MDDIEYNKLTAEDRAAIRKQMWDLQQLSTEWELDCLGLQSLMRHFGALIAREVEVGLVVSPRDQHLYPVILGAVAKWAEELSMEYSEPEERAAAEVLEVVKHAAVHARNVIEAFEQKRAS</sequence>
<gene>
    <name evidence="1" type="ORF">CJ301_14050</name>
</gene>
<evidence type="ECO:0000313" key="1">
    <source>
        <dbReference type="EMBL" id="PHP26830.1"/>
    </source>
</evidence>
<proteinExistence type="predicted"/>
<keyword evidence="2" id="KW-1185">Reference proteome</keyword>
<protein>
    <submittedName>
        <fullName evidence="1">Uncharacterized protein</fullName>
    </submittedName>
</protein>
<organism evidence="1 2">
    <name type="scientific">Limimaricola cinnabarinus</name>
    <dbReference type="NCBI Taxonomy" id="1125964"/>
    <lineage>
        <taxon>Bacteria</taxon>
        <taxon>Pseudomonadati</taxon>
        <taxon>Pseudomonadota</taxon>
        <taxon>Alphaproteobacteria</taxon>
        <taxon>Rhodobacterales</taxon>
        <taxon>Paracoccaceae</taxon>
        <taxon>Limimaricola</taxon>
    </lineage>
</organism>
<dbReference type="RefSeq" id="WP_099278019.1">
    <property type="nucleotide sequence ID" value="NZ_KZ304967.1"/>
</dbReference>
<dbReference type="Proteomes" id="UP000221860">
    <property type="component" value="Unassembled WGS sequence"/>
</dbReference>
<dbReference type="EMBL" id="NQWH01000024">
    <property type="protein sequence ID" value="PHP26830.1"/>
    <property type="molecule type" value="Genomic_DNA"/>
</dbReference>
<evidence type="ECO:0000313" key="2">
    <source>
        <dbReference type="Proteomes" id="UP000221860"/>
    </source>
</evidence>
<reference evidence="1 2" key="1">
    <citation type="submission" date="2017-08" db="EMBL/GenBank/DDBJ databases">
        <title>Draft Genome Sequence of Loktanella cinnabarina Strain XM1, Isolated from Coastal Surface Water.</title>
        <authorList>
            <person name="Ma R."/>
            <person name="Wang J."/>
            <person name="Wang Q."/>
            <person name="Ma Z."/>
            <person name="Li J."/>
            <person name="Chen L."/>
        </authorList>
    </citation>
    <scope>NUCLEOTIDE SEQUENCE [LARGE SCALE GENOMIC DNA]</scope>
    <source>
        <strain evidence="1 2">XM1</strain>
    </source>
</reference>
<accession>A0A2G1MDT6</accession>
<comment type="caution">
    <text evidence="1">The sequence shown here is derived from an EMBL/GenBank/DDBJ whole genome shotgun (WGS) entry which is preliminary data.</text>
</comment>